<dbReference type="PROSITE" id="PS50112">
    <property type="entry name" value="PAS"/>
    <property type="match status" value="1"/>
</dbReference>
<dbReference type="SUPFAM" id="SSF47384">
    <property type="entry name" value="Homodimeric domain of signal transducing histidine kinase"/>
    <property type="match status" value="1"/>
</dbReference>
<keyword evidence="5" id="KW-0902">Two-component regulatory system</keyword>
<gene>
    <name evidence="11" type="ORF">KDAU_36410</name>
</gene>
<name>A0A401ZHI7_9CHLR</name>
<dbReference type="InterPro" id="IPR000700">
    <property type="entry name" value="PAS-assoc_C"/>
</dbReference>
<dbReference type="CDD" id="cd00130">
    <property type="entry name" value="PAS"/>
    <property type="match status" value="1"/>
</dbReference>
<dbReference type="SMART" id="SM00448">
    <property type="entry name" value="REC"/>
    <property type="match status" value="2"/>
</dbReference>
<dbReference type="AlphaFoldDB" id="A0A401ZHI7"/>
<dbReference type="Gene3D" id="3.30.565.10">
    <property type="entry name" value="Histidine kinase-like ATPase, C-terminal domain"/>
    <property type="match status" value="1"/>
</dbReference>
<dbReference type="EC" id="2.7.13.3" evidence="2"/>
<dbReference type="CDD" id="cd00156">
    <property type="entry name" value="REC"/>
    <property type="match status" value="1"/>
</dbReference>
<dbReference type="SMART" id="SM00091">
    <property type="entry name" value="PAS"/>
    <property type="match status" value="1"/>
</dbReference>
<reference evidence="12" key="1">
    <citation type="submission" date="2018-12" db="EMBL/GenBank/DDBJ databases">
        <title>Tengunoibacter tsumagoiensis gen. nov., sp. nov., Dictyobacter kobayashii sp. nov., D. alpinus sp. nov., and D. joshuensis sp. nov. and description of Dictyobacteraceae fam. nov. within the order Ktedonobacterales isolated from Tengu-no-mugimeshi.</title>
        <authorList>
            <person name="Wang C.M."/>
            <person name="Zheng Y."/>
            <person name="Sakai Y."/>
            <person name="Toyoda A."/>
            <person name="Minakuchi Y."/>
            <person name="Abe K."/>
            <person name="Yokota A."/>
            <person name="Yabe S."/>
        </authorList>
    </citation>
    <scope>NUCLEOTIDE SEQUENCE [LARGE SCALE GENOMIC DNA]</scope>
    <source>
        <strain evidence="12">S-27</strain>
    </source>
</reference>
<dbReference type="Gene3D" id="3.40.50.2300">
    <property type="match status" value="2"/>
</dbReference>
<evidence type="ECO:0000256" key="5">
    <source>
        <dbReference type="ARBA" id="ARBA00023012"/>
    </source>
</evidence>
<keyword evidence="3 6" id="KW-0597">Phosphoprotein</keyword>
<dbReference type="InterPro" id="IPR003594">
    <property type="entry name" value="HATPase_dom"/>
</dbReference>
<dbReference type="Gene3D" id="1.10.287.130">
    <property type="match status" value="1"/>
</dbReference>
<organism evidence="11 12">
    <name type="scientific">Dictyobacter aurantiacus</name>
    <dbReference type="NCBI Taxonomy" id="1936993"/>
    <lineage>
        <taxon>Bacteria</taxon>
        <taxon>Bacillati</taxon>
        <taxon>Chloroflexota</taxon>
        <taxon>Ktedonobacteria</taxon>
        <taxon>Ktedonobacterales</taxon>
        <taxon>Dictyobacteraceae</taxon>
        <taxon>Dictyobacter</taxon>
    </lineage>
</organism>
<comment type="caution">
    <text evidence="11">The sequence shown here is derived from an EMBL/GenBank/DDBJ whole genome shotgun (WGS) entry which is preliminary data.</text>
</comment>
<feature type="domain" description="PAC" evidence="10">
    <location>
        <begin position="208"/>
        <end position="260"/>
    </location>
</feature>
<feature type="modified residue" description="4-aspartylphosphate" evidence="6">
    <location>
        <position position="573"/>
    </location>
</feature>
<dbReference type="EMBL" id="BIFQ01000001">
    <property type="protein sequence ID" value="GCE06312.1"/>
    <property type="molecule type" value="Genomic_DNA"/>
</dbReference>
<dbReference type="PRINTS" id="PR00344">
    <property type="entry name" value="BCTRLSENSOR"/>
</dbReference>
<dbReference type="NCBIfam" id="TIGR00229">
    <property type="entry name" value="sensory_box"/>
    <property type="match status" value="1"/>
</dbReference>
<dbReference type="SUPFAM" id="SSF52172">
    <property type="entry name" value="CheY-like"/>
    <property type="match status" value="2"/>
</dbReference>
<evidence type="ECO:0000259" key="7">
    <source>
        <dbReference type="PROSITE" id="PS50109"/>
    </source>
</evidence>
<keyword evidence="12" id="KW-1185">Reference proteome</keyword>
<dbReference type="PROSITE" id="PS50109">
    <property type="entry name" value="HIS_KIN"/>
    <property type="match status" value="1"/>
</dbReference>
<dbReference type="SMART" id="SM00387">
    <property type="entry name" value="HATPase_c"/>
    <property type="match status" value="1"/>
</dbReference>
<dbReference type="SUPFAM" id="SSF55874">
    <property type="entry name" value="ATPase domain of HSP90 chaperone/DNA topoisomerase II/histidine kinase"/>
    <property type="match status" value="1"/>
</dbReference>
<dbReference type="InterPro" id="IPR011006">
    <property type="entry name" value="CheY-like_superfamily"/>
</dbReference>
<dbReference type="Pfam" id="PF00072">
    <property type="entry name" value="Response_reg"/>
    <property type="match status" value="2"/>
</dbReference>
<dbReference type="InterPro" id="IPR035965">
    <property type="entry name" value="PAS-like_dom_sf"/>
</dbReference>
<dbReference type="Gene3D" id="3.30.450.20">
    <property type="entry name" value="PAS domain"/>
    <property type="match status" value="1"/>
</dbReference>
<dbReference type="InterPro" id="IPR003661">
    <property type="entry name" value="HisK_dim/P_dom"/>
</dbReference>
<dbReference type="RefSeq" id="WP_126597269.1">
    <property type="nucleotide sequence ID" value="NZ_BIFQ01000001.1"/>
</dbReference>
<feature type="domain" description="Histidine kinase" evidence="7">
    <location>
        <begin position="273"/>
        <end position="496"/>
    </location>
</feature>
<sequence length="639" mass="71859">MRFLIVDDSKPDRELVIRRLKKEFSDAEYVEASHLNELEEAMASDDFDIVLTDYQLNWTNGLNILNRVKQQYPGIPVLMVTGTGSEEIAVEGLRSGLSNYILKSHLDQLPQAVHESLEKARLQKQYNEAILQLRHSEERYREIFEQGLTGIFVCTPEGTLLTCNTAFARILGFASEHEALQTDIHSLYPTTNDYETFLSRLAKEKRLEYYEVEMVRHDGAPVYVVENVVGDFDEDGQLTEIKGYIFDTTERRKLADQLQQAQRLESVGLLVSGIAHDFNNMLGGILGYASRGLNRITQSHPLYDNLNHIHEIGTRAAKMTHQLLAFSRRQVLEPTDVNLNYVVENLLNLVGKILADQIEIEFIPDPNLKTVHVDYAQIEQVLMNLCVNAHDAMPDGGKLTIKTCNVPYEEAYRKSRGQLAEAQYVLLTVQDSGIGMDEQTQSHIFEPFFTTKEIGKGTGLGLSMVHGIIGQHNGYIGVESALGKGTCFSIYLPTIEVPATEPGFDKDTLAVSQELVRGGDENILVVEDDPDLRCLIEEALTEYGYTVVSAADGSEGLKLFERRDPVFSLVVSDLVTPKMKGKELYDHIHLLSEQTKFLFISGYQANQISQNFVLDKGFAFLQKPFDLDELAARVREILG</sequence>
<feature type="domain" description="Response regulatory" evidence="8">
    <location>
        <begin position="2"/>
        <end position="118"/>
    </location>
</feature>
<keyword evidence="4" id="KW-0808">Transferase</keyword>
<dbReference type="InterPro" id="IPR036890">
    <property type="entry name" value="HATPase_C_sf"/>
</dbReference>
<evidence type="ECO:0000259" key="8">
    <source>
        <dbReference type="PROSITE" id="PS50110"/>
    </source>
</evidence>
<evidence type="ECO:0000313" key="11">
    <source>
        <dbReference type="EMBL" id="GCE06312.1"/>
    </source>
</evidence>
<protein>
    <recommendedName>
        <fullName evidence="2">histidine kinase</fullName>
        <ecNumber evidence="2">2.7.13.3</ecNumber>
    </recommendedName>
</protein>
<dbReference type="InterPro" id="IPR000014">
    <property type="entry name" value="PAS"/>
</dbReference>
<dbReference type="InterPro" id="IPR036097">
    <property type="entry name" value="HisK_dim/P_sf"/>
</dbReference>
<evidence type="ECO:0000256" key="6">
    <source>
        <dbReference type="PROSITE-ProRule" id="PRU00169"/>
    </source>
</evidence>
<dbReference type="Pfam" id="PF13426">
    <property type="entry name" value="PAS_9"/>
    <property type="match status" value="1"/>
</dbReference>
<evidence type="ECO:0000313" key="12">
    <source>
        <dbReference type="Proteomes" id="UP000287224"/>
    </source>
</evidence>
<evidence type="ECO:0000256" key="2">
    <source>
        <dbReference type="ARBA" id="ARBA00012438"/>
    </source>
</evidence>
<feature type="modified residue" description="4-aspartylphosphate" evidence="6">
    <location>
        <position position="53"/>
    </location>
</feature>
<keyword evidence="4" id="KW-0418">Kinase</keyword>
<dbReference type="Pfam" id="PF02518">
    <property type="entry name" value="HATPase_c"/>
    <property type="match status" value="1"/>
</dbReference>
<dbReference type="PROSITE" id="PS50110">
    <property type="entry name" value="RESPONSE_REGULATORY"/>
    <property type="match status" value="2"/>
</dbReference>
<dbReference type="OrthoDB" id="9784397at2"/>
<dbReference type="PROSITE" id="PS50113">
    <property type="entry name" value="PAC"/>
    <property type="match status" value="1"/>
</dbReference>
<proteinExistence type="predicted"/>
<evidence type="ECO:0000259" key="9">
    <source>
        <dbReference type="PROSITE" id="PS50112"/>
    </source>
</evidence>
<dbReference type="CDD" id="cd00082">
    <property type="entry name" value="HisKA"/>
    <property type="match status" value="1"/>
</dbReference>
<dbReference type="PANTHER" id="PTHR43065">
    <property type="entry name" value="SENSOR HISTIDINE KINASE"/>
    <property type="match status" value="1"/>
</dbReference>
<dbReference type="GO" id="GO:0000155">
    <property type="term" value="F:phosphorelay sensor kinase activity"/>
    <property type="evidence" value="ECO:0007669"/>
    <property type="project" value="InterPro"/>
</dbReference>
<dbReference type="InterPro" id="IPR001789">
    <property type="entry name" value="Sig_transdc_resp-reg_receiver"/>
</dbReference>
<evidence type="ECO:0000256" key="4">
    <source>
        <dbReference type="ARBA" id="ARBA00022777"/>
    </source>
</evidence>
<dbReference type="InterPro" id="IPR004358">
    <property type="entry name" value="Sig_transdc_His_kin-like_C"/>
</dbReference>
<dbReference type="InterPro" id="IPR005467">
    <property type="entry name" value="His_kinase_dom"/>
</dbReference>
<dbReference type="SUPFAM" id="SSF55785">
    <property type="entry name" value="PYP-like sensor domain (PAS domain)"/>
    <property type="match status" value="1"/>
</dbReference>
<evidence type="ECO:0000259" key="10">
    <source>
        <dbReference type="PROSITE" id="PS50113"/>
    </source>
</evidence>
<dbReference type="PANTHER" id="PTHR43065:SF42">
    <property type="entry name" value="TWO-COMPONENT SENSOR PPRA"/>
    <property type="match status" value="1"/>
</dbReference>
<feature type="domain" description="Response regulatory" evidence="8">
    <location>
        <begin position="522"/>
        <end position="638"/>
    </location>
</feature>
<dbReference type="SMART" id="SM00388">
    <property type="entry name" value="HisKA"/>
    <property type="match status" value="1"/>
</dbReference>
<evidence type="ECO:0000256" key="3">
    <source>
        <dbReference type="ARBA" id="ARBA00022553"/>
    </source>
</evidence>
<accession>A0A401ZHI7</accession>
<evidence type="ECO:0000256" key="1">
    <source>
        <dbReference type="ARBA" id="ARBA00000085"/>
    </source>
</evidence>
<comment type="catalytic activity">
    <reaction evidence="1">
        <text>ATP + protein L-histidine = ADP + protein N-phospho-L-histidine.</text>
        <dbReference type="EC" id="2.7.13.3"/>
    </reaction>
</comment>
<feature type="domain" description="PAS" evidence="9">
    <location>
        <begin position="136"/>
        <end position="176"/>
    </location>
</feature>
<dbReference type="Proteomes" id="UP000287224">
    <property type="component" value="Unassembled WGS sequence"/>
</dbReference>